<keyword evidence="1" id="KW-0732">Signal</keyword>
<dbReference type="EMBL" id="LSFL01000036">
    <property type="protein sequence ID" value="OBY62328.1"/>
    <property type="molecule type" value="Genomic_DNA"/>
</dbReference>
<evidence type="ECO:0000313" key="4">
    <source>
        <dbReference type="Proteomes" id="UP000092612"/>
    </source>
</evidence>
<protein>
    <recommendedName>
        <fullName evidence="2">Outer membrane protein beta-barrel domain-containing protein</fullName>
    </recommendedName>
</protein>
<dbReference type="OrthoDB" id="945117at2"/>
<dbReference type="AlphaFoldDB" id="A0A1B8TS65"/>
<gene>
    <name evidence="3" type="ORF">LPB301_14545</name>
</gene>
<name>A0A1B8TS65_9FLAO</name>
<accession>A0A1B8TS65</accession>
<dbReference type="InterPro" id="IPR027385">
    <property type="entry name" value="Beta-barrel_OMP"/>
</dbReference>
<organism evidence="3 4">
    <name type="scientific">Polaribacter reichenbachii</name>
    <dbReference type="NCBI Taxonomy" id="996801"/>
    <lineage>
        <taxon>Bacteria</taxon>
        <taxon>Pseudomonadati</taxon>
        <taxon>Bacteroidota</taxon>
        <taxon>Flavobacteriia</taxon>
        <taxon>Flavobacteriales</taxon>
        <taxon>Flavobacteriaceae</taxon>
    </lineage>
</organism>
<dbReference type="STRING" id="996801.BW723_01145"/>
<dbReference type="Proteomes" id="UP000092612">
    <property type="component" value="Unassembled WGS sequence"/>
</dbReference>
<proteinExistence type="predicted"/>
<evidence type="ECO:0000259" key="2">
    <source>
        <dbReference type="Pfam" id="PF13505"/>
    </source>
</evidence>
<dbReference type="SUPFAM" id="SSF56925">
    <property type="entry name" value="OMPA-like"/>
    <property type="match status" value="1"/>
</dbReference>
<dbReference type="KEGG" id="prn:BW723_01145"/>
<reference evidence="4" key="1">
    <citation type="submission" date="2016-02" db="EMBL/GenBank/DDBJ databases">
        <title>Paenibacillus sp. LPB0068, isolated from Crassostrea gigas.</title>
        <authorList>
            <person name="Shin S.-K."/>
            <person name="Yi H."/>
        </authorList>
    </citation>
    <scope>NUCLEOTIDE SEQUENCE [LARGE SCALE GENOMIC DNA]</scope>
    <source>
        <strain evidence="4">KCTC 23969</strain>
    </source>
</reference>
<feature type="domain" description="Outer membrane protein beta-barrel" evidence="2">
    <location>
        <begin position="9"/>
        <end position="195"/>
    </location>
</feature>
<keyword evidence="4" id="KW-1185">Reference proteome</keyword>
<evidence type="ECO:0000313" key="3">
    <source>
        <dbReference type="EMBL" id="OBY62328.1"/>
    </source>
</evidence>
<dbReference type="InterPro" id="IPR011250">
    <property type="entry name" value="OMP/PagP_B-barrel"/>
</dbReference>
<comment type="caution">
    <text evidence="3">The sequence shown here is derived from an EMBL/GenBank/DDBJ whole genome shotgun (WGS) entry which is preliminary data.</text>
</comment>
<dbReference type="Pfam" id="PF13505">
    <property type="entry name" value="OMP_b-brl"/>
    <property type="match status" value="1"/>
</dbReference>
<sequence>MKKLLLITLLIANTIYAQEKKEKVNILKNTWLIGGKISLSSTNAETTDNNTSKGYGISLNPEIGFTIKNNLVLGLGLGYDYYKNENTDALNYSRSRNVLSIAPYVKKFIPINSHLLFSLKGEARFSTDENKNSDSTNLSRNKTFFVGFRPGITYFLSKRISLDANIGSIGYSHFNRKYDTNDETYKSNSFNLNLNSSDFLFGFTYYL</sequence>
<evidence type="ECO:0000256" key="1">
    <source>
        <dbReference type="ARBA" id="ARBA00022729"/>
    </source>
</evidence>
<dbReference type="RefSeq" id="WP_068363710.1">
    <property type="nucleotide sequence ID" value="NZ_CP019337.1"/>
</dbReference>